<dbReference type="InterPro" id="IPR016188">
    <property type="entry name" value="PurM-like_N"/>
</dbReference>
<keyword evidence="4 9" id="KW-0547">Nucleotide-binding</keyword>
<dbReference type="Gene3D" id="3.90.650.10">
    <property type="entry name" value="PurM-like C-terminal domain"/>
    <property type="match status" value="1"/>
</dbReference>
<feature type="binding site" evidence="9">
    <location>
        <position position="30"/>
    </location>
    <ligand>
        <name>Mg(2+)</name>
        <dbReference type="ChEBI" id="CHEBI:18420"/>
    </ligand>
</feature>
<evidence type="ECO:0000256" key="6">
    <source>
        <dbReference type="ARBA" id="ARBA00022840"/>
    </source>
</evidence>
<name>A0A8J6TMZ8_9BACT</name>
<evidence type="ECO:0000256" key="1">
    <source>
        <dbReference type="ARBA" id="ARBA00008026"/>
    </source>
</evidence>
<dbReference type="Pfam" id="PF00586">
    <property type="entry name" value="AIRS"/>
    <property type="match status" value="1"/>
</dbReference>
<dbReference type="Gene3D" id="3.30.1330.10">
    <property type="entry name" value="PurM-like, N-terminal domain"/>
    <property type="match status" value="1"/>
</dbReference>
<dbReference type="EC" id="2.7.9.3" evidence="9"/>
<organism evidence="12 13">
    <name type="scientific">Candidatus Desulfatibia profunda</name>
    <dbReference type="NCBI Taxonomy" id="2841695"/>
    <lineage>
        <taxon>Bacteria</taxon>
        <taxon>Pseudomonadati</taxon>
        <taxon>Thermodesulfobacteriota</taxon>
        <taxon>Desulfobacteria</taxon>
        <taxon>Desulfobacterales</taxon>
        <taxon>Desulfobacterales incertae sedis</taxon>
        <taxon>Candidatus Desulfatibia</taxon>
    </lineage>
</organism>
<feature type="binding site" evidence="9">
    <location>
        <position position="70"/>
    </location>
    <ligand>
        <name>Mg(2+)</name>
        <dbReference type="ChEBI" id="CHEBI:18420"/>
    </ligand>
</feature>
<comment type="caution">
    <text evidence="9">Lacks conserved residue(s) required for the propagation of feature annotation.</text>
</comment>
<dbReference type="InterPro" id="IPR004536">
    <property type="entry name" value="SPS/SelD"/>
</dbReference>
<evidence type="ECO:0000256" key="9">
    <source>
        <dbReference type="HAMAP-Rule" id="MF_00625"/>
    </source>
</evidence>
<evidence type="ECO:0000256" key="3">
    <source>
        <dbReference type="ARBA" id="ARBA00022723"/>
    </source>
</evidence>
<keyword evidence="8 9" id="KW-0711">Selenium</keyword>
<evidence type="ECO:0000313" key="12">
    <source>
        <dbReference type="EMBL" id="MBC8362484.1"/>
    </source>
</evidence>
<feature type="binding site" description="in other chain" evidence="9">
    <location>
        <position position="47"/>
    </location>
    <ligand>
        <name>ATP</name>
        <dbReference type="ChEBI" id="CHEBI:30616"/>
        <note>ligand shared between dimeric partners</note>
    </ligand>
</feature>
<dbReference type="InterPro" id="IPR023061">
    <property type="entry name" value="SelD_I"/>
</dbReference>
<keyword evidence="3 9" id="KW-0479">Metal-binding</keyword>
<evidence type="ECO:0000256" key="4">
    <source>
        <dbReference type="ARBA" id="ARBA00022741"/>
    </source>
</evidence>
<keyword evidence="2 9" id="KW-0808">Transferase</keyword>
<feature type="domain" description="PurM-like N-terminal" evidence="10">
    <location>
        <begin position="29"/>
        <end position="136"/>
    </location>
</feature>
<feature type="binding site" description="in other chain" evidence="9">
    <location>
        <position position="70"/>
    </location>
    <ligand>
        <name>ATP</name>
        <dbReference type="ChEBI" id="CHEBI:30616"/>
        <note>ligand shared between dimeric partners</note>
    </ligand>
</feature>
<dbReference type="Proteomes" id="UP000603434">
    <property type="component" value="Unassembled WGS sequence"/>
</dbReference>
<dbReference type="PIRSF" id="PIRSF036407">
    <property type="entry name" value="Selenphspht_syn"/>
    <property type="match status" value="1"/>
</dbReference>
<keyword evidence="5 9" id="KW-0418">Kinase</keyword>
<comment type="cofactor">
    <cofactor evidence="9">
        <name>Mg(2+)</name>
        <dbReference type="ChEBI" id="CHEBI:18420"/>
    </cofactor>
    <text evidence="9">Binds 1 Mg(2+) ion per monomer.</text>
</comment>
<evidence type="ECO:0000256" key="5">
    <source>
        <dbReference type="ARBA" id="ARBA00022777"/>
    </source>
</evidence>
<accession>A0A8J6TMZ8</accession>
<reference evidence="12 13" key="1">
    <citation type="submission" date="2020-08" db="EMBL/GenBank/DDBJ databases">
        <title>Bridging the membrane lipid divide: bacteria of the FCB group superphylum have the potential to synthesize archaeal ether lipids.</title>
        <authorList>
            <person name="Villanueva L."/>
            <person name="Von Meijenfeldt F.A.B."/>
            <person name="Westbye A.B."/>
            <person name="Yadav S."/>
            <person name="Hopmans E.C."/>
            <person name="Dutilh B.E."/>
            <person name="Sinninghe Damste J.S."/>
        </authorList>
    </citation>
    <scope>NUCLEOTIDE SEQUENCE [LARGE SCALE GENOMIC DNA]</scope>
    <source>
        <strain evidence="12">NIOZ-UU30</strain>
    </source>
</reference>
<dbReference type="GO" id="GO:0005737">
    <property type="term" value="C:cytoplasm"/>
    <property type="evidence" value="ECO:0007669"/>
    <property type="project" value="TreeGrafter"/>
</dbReference>
<proteinExistence type="inferred from homology"/>
<dbReference type="GO" id="GO:0000287">
    <property type="term" value="F:magnesium ion binding"/>
    <property type="evidence" value="ECO:0007669"/>
    <property type="project" value="UniProtKB-UniRule"/>
</dbReference>
<protein>
    <recommendedName>
        <fullName evidence="9">Selenide, water dikinase</fullName>
        <ecNumber evidence="9">2.7.9.3</ecNumber>
    </recommendedName>
    <alternativeName>
        <fullName evidence="9">Selenium donor protein</fullName>
    </alternativeName>
    <alternativeName>
        <fullName evidence="9">Selenophosphate synthase</fullName>
    </alternativeName>
</protein>
<evidence type="ECO:0000256" key="8">
    <source>
        <dbReference type="ARBA" id="ARBA00023266"/>
    </source>
</evidence>
<sequence>MDPVGLGKLLEKLPKHHDPNLLVGFETSDDAGIYRLTDEIAIITTTDFITPMVNDPYMFGQIAAANAISDVYAMGGRPITALNLVAFPVKKLASEVLHQIVAGALSKITEAGAVLAGGHSIEDDEPKFGLAVTGIVHPEKFWTNRGAKAKDVLILTKPVGSGVLFNANLKKWVSISALDECLATLATLNKIAAETLQGFEVHAATDITGFGLAGHAFEMAAASDVCLEINTGDIPIMREALDMYKKGMTTGMNASNRKMVAQHLDFKKKLPDWHQEIVYDPQTSGGLLVAVSESSAENALKALKDAGVEQARVIGNVTERRNSVYLVFR</sequence>
<dbReference type="EMBL" id="JACNJH010000195">
    <property type="protein sequence ID" value="MBC8362484.1"/>
    <property type="molecule type" value="Genomic_DNA"/>
</dbReference>
<dbReference type="CDD" id="cd02195">
    <property type="entry name" value="SelD"/>
    <property type="match status" value="1"/>
</dbReference>
<dbReference type="NCBIfam" id="NF002098">
    <property type="entry name" value="PRK00943.1"/>
    <property type="match status" value="1"/>
</dbReference>
<keyword evidence="6 9" id="KW-0067">ATP-binding</keyword>
<comment type="catalytic activity">
    <reaction evidence="9">
        <text>hydrogenselenide + ATP + H2O = selenophosphate + AMP + phosphate + 2 H(+)</text>
        <dbReference type="Rhea" id="RHEA:18737"/>
        <dbReference type="ChEBI" id="CHEBI:15377"/>
        <dbReference type="ChEBI" id="CHEBI:15378"/>
        <dbReference type="ChEBI" id="CHEBI:16144"/>
        <dbReference type="ChEBI" id="CHEBI:29317"/>
        <dbReference type="ChEBI" id="CHEBI:30616"/>
        <dbReference type="ChEBI" id="CHEBI:43474"/>
        <dbReference type="ChEBI" id="CHEBI:456215"/>
        <dbReference type="EC" id="2.7.9.3"/>
    </reaction>
</comment>
<comment type="caution">
    <text evidence="12">The sequence shown here is derived from an EMBL/GenBank/DDBJ whole genome shotgun (WGS) entry which is preliminary data.</text>
</comment>
<dbReference type="NCBIfam" id="TIGR00476">
    <property type="entry name" value="selD"/>
    <property type="match status" value="1"/>
</dbReference>
<dbReference type="GO" id="GO:0004756">
    <property type="term" value="F:selenide, water dikinase activity"/>
    <property type="evidence" value="ECO:0007669"/>
    <property type="project" value="UniProtKB-UniRule"/>
</dbReference>
<keyword evidence="7 9" id="KW-0460">Magnesium</keyword>
<feature type="domain" description="PurM-like C-terminal" evidence="11">
    <location>
        <begin position="151"/>
        <end position="323"/>
    </location>
</feature>
<feature type="binding site" evidence="9">
    <location>
        <begin position="118"/>
        <end position="120"/>
    </location>
    <ligand>
        <name>ATP</name>
        <dbReference type="ChEBI" id="CHEBI:30616"/>
        <note>ligand shared between dimeric partners</note>
    </ligand>
</feature>
<evidence type="ECO:0000313" key="13">
    <source>
        <dbReference type="Proteomes" id="UP000603434"/>
    </source>
</evidence>
<comment type="subunit">
    <text evidence="9">Homodimer.</text>
</comment>
<dbReference type="SUPFAM" id="SSF56042">
    <property type="entry name" value="PurM C-terminal domain-like"/>
    <property type="match status" value="1"/>
</dbReference>
<evidence type="ECO:0000256" key="7">
    <source>
        <dbReference type="ARBA" id="ARBA00022842"/>
    </source>
</evidence>
<dbReference type="PANTHER" id="PTHR10256:SF0">
    <property type="entry name" value="INACTIVE SELENIDE, WATER DIKINASE-LIKE PROTEIN-RELATED"/>
    <property type="match status" value="1"/>
</dbReference>
<feature type="binding site" evidence="9">
    <location>
        <position position="206"/>
    </location>
    <ligand>
        <name>Mg(2+)</name>
        <dbReference type="ChEBI" id="CHEBI:18420"/>
    </ligand>
</feature>
<dbReference type="InterPro" id="IPR036921">
    <property type="entry name" value="PurM-like_N_sf"/>
</dbReference>
<dbReference type="InterPro" id="IPR010918">
    <property type="entry name" value="PurM-like_C_dom"/>
</dbReference>
<evidence type="ECO:0000259" key="10">
    <source>
        <dbReference type="Pfam" id="PF00586"/>
    </source>
</evidence>
<feature type="binding site" description="in other chain" evidence="9">
    <location>
        <begin position="27"/>
        <end position="29"/>
    </location>
    <ligand>
        <name>ATP</name>
        <dbReference type="ChEBI" id="CHEBI:30616"/>
        <note>ligand shared between dimeric partners</note>
    </ligand>
</feature>
<dbReference type="Pfam" id="PF02769">
    <property type="entry name" value="AIRS_C"/>
    <property type="match status" value="1"/>
</dbReference>
<dbReference type="HAMAP" id="MF_00625">
    <property type="entry name" value="SelD"/>
    <property type="match status" value="1"/>
</dbReference>
<dbReference type="FunFam" id="3.30.1330.10:FF:000003">
    <property type="entry name" value="Selenide, water dikinase"/>
    <property type="match status" value="1"/>
</dbReference>
<gene>
    <name evidence="9 12" type="primary">selD</name>
    <name evidence="12" type="ORF">H8E23_13925</name>
</gene>
<comment type="similarity">
    <text evidence="1 9">Belongs to the selenophosphate synthase 1 family. Class I subfamily.</text>
</comment>
<dbReference type="GO" id="GO:0005524">
    <property type="term" value="F:ATP binding"/>
    <property type="evidence" value="ECO:0007669"/>
    <property type="project" value="UniProtKB-UniRule"/>
</dbReference>
<dbReference type="AlphaFoldDB" id="A0A8J6TMZ8"/>
<comment type="function">
    <text evidence="9">Synthesizes selenophosphate from selenide and ATP.</text>
</comment>
<dbReference type="SUPFAM" id="SSF55326">
    <property type="entry name" value="PurM N-terminal domain-like"/>
    <property type="match status" value="1"/>
</dbReference>
<evidence type="ECO:0000256" key="2">
    <source>
        <dbReference type="ARBA" id="ARBA00022679"/>
    </source>
</evidence>
<evidence type="ECO:0000259" key="11">
    <source>
        <dbReference type="Pfam" id="PF02769"/>
    </source>
</evidence>
<dbReference type="InterPro" id="IPR036676">
    <property type="entry name" value="PurM-like_C_sf"/>
</dbReference>
<dbReference type="GO" id="GO:0016260">
    <property type="term" value="P:selenocysteine biosynthetic process"/>
    <property type="evidence" value="ECO:0007669"/>
    <property type="project" value="InterPro"/>
</dbReference>
<dbReference type="PANTHER" id="PTHR10256">
    <property type="entry name" value="SELENIDE, WATER DIKINASE"/>
    <property type="match status" value="1"/>
</dbReference>